<evidence type="ECO:0000259" key="3">
    <source>
        <dbReference type="Pfam" id="PF03931"/>
    </source>
</evidence>
<comment type="similarity">
    <text evidence="1">Belongs to the SKP1 family.</text>
</comment>
<evidence type="ECO:0000313" key="4">
    <source>
        <dbReference type="EMBL" id="GMR51607.1"/>
    </source>
</evidence>
<reference evidence="5" key="1">
    <citation type="submission" date="2022-10" db="EMBL/GenBank/DDBJ databases">
        <title>Genome assembly of Pristionchus species.</title>
        <authorList>
            <person name="Yoshida K."/>
            <person name="Sommer R.J."/>
        </authorList>
    </citation>
    <scope>NUCLEOTIDE SEQUENCE [LARGE SCALE GENOMIC DNA]</scope>
    <source>
        <strain evidence="5">RS5460</strain>
    </source>
</reference>
<dbReference type="PANTHER" id="PTHR11165">
    <property type="entry name" value="SKP1"/>
    <property type="match status" value="1"/>
</dbReference>
<dbReference type="InterPro" id="IPR016073">
    <property type="entry name" value="Skp1_comp_POZ"/>
</dbReference>
<dbReference type="SUPFAM" id="SSF54695">
    <property type="entry name" value="POZ domain"/>
    <property type="match status" value="1"/>
</dbReference>
<organism evidence="4 5">
    <name type="scientific">Pristionchus mayeri</name>
    <dbReference type="NCBI Taxonomy" id="1317129"/>
    <lineage>
        <taxon>Eukaryota</taxon>
        <taxon>Metazoa</taxon>
        <taxon>Ecdysozoa</taxon>
        <taxon>Nematoda</taxon>
        <taxon>Chromadorea</taxon>
        <taxon>Rhabditida</taxon>
        <taxon>Rhabditina</taxon>
        <taxon>Diplogasteromorpha</taxon>
        <taxon>Diplogasteroidea</taxon>
        <taxon>Neodiplogasteridae</taxon>
        <taxon>Pristionchus</taxon>
    </lineage>
</organism>
<feature type="domain" description="SKP1 component POZ" evidence="3">
    <location>
        <begin position="11"/>
        <end position="76"/>
    </location>
</feature>
<name>A0AAN5CX14_9BILA</name>
<protein>
    <recommendedName>
        <fullName evidence="3">SKP1 component POZ domain-containing protein</fullName>
    </recommendedName>
</protein>
<dbReference type="Proteomes" id="UP001328107">
    <property type="component" value="Unassembled WGS sequence"/>
</dbReference>
<dbReference type="GO" id="GO:0006511">
    <property type="term" value="P:ubiquitin-dependent protein catabolic process"/>
    <property type="evidence" value="ECO:0007669"/>
    <property type="project" value="InterPro"/>
</dbReference>
<sequence length="102" mass="11258">SPTPLDMATTFTVVSSDDKSFQVERKALKQSGTIETLIAGLNLDEADADAPAMPIPLPNVTRDVLEKVIKWCEQHKEDEVKESDDDNVEVSIPEWDGEFIGV</sequence>
<dbReference type="InterPro" id="IPR016897">
    <property type="entry name" value="SKP1"/>
</dbReference>
<evidence type="ECO:0000313" key="5">
    <source>
        <dbReference type="Proteomes" id="UP001328107"/>
    </source>
</evidence>
<proteinExistence type="inferred from homology"/>
<dbReference type="SMART" id="SM00512">
    <property type="entry name" value="Skp1"/>
    <property type="match status" value="1"/>
</dbReference>
<keyword evidence="2" id="KW-0833">Ubl conjugation pathway</keyword>
<comment type="caution">
    <text evidence="4">The sequence shown here is derived from an EMBL/GenBank/DDBJ whole genome shotgun (WGS) entry which is preliminary data.</text>
</comment>
<keyword evidence="5" id="KW-1185">Reference proteome</keyword>
<dbReference type="AlphaFoldDB" id="A0AAN5CX14"/>
<dbReference type="Pfam" id="PF03931">
    <property type="entry name" value="Skp1_POZ"/>
    <property type="match status" value="1"/>
</dbReference>
<dbReference type="InterPro" id="IPR001232">
    <property type="entry name" value="SKP1-like"/>
</dbReference>
<dbReference type="EMBL" id="BTRK01000005">
    <property type="protein sequence ID" value="GMR51607.1"/>
    <property type="molecule type" value="Genomic_DNA"/>
</dbReference>
<evidence type="ECO:0000256" key="1">
    <source>
        <dbReference type="ARBA" id="ARBA00009993"/>
    </source>
</evidence>
<gene>
    <name evidence="4" type="ORF">PMAYCL1PPCAC_21802</name>
</gene>
<dbReference type="Gene3D" id="3.30.710.10">
    <property type="entry name" value="Potassium Channel Kv1.1, Chain A"/>
    <property type="match status" value="1"/>
</dbReference>
<evidence type="ECO:0000256" key="2">
    <source>
        <dbReference type="ARBA" id="ARBA00022786"/>
    </source>
</evidence>
<accession>A0AAN5CX14</accession>
<feature type="non-terminal residue" evidence="4">
    <location>
        <position position="1"/>
    </location>
</feature>
<dbReference type="InterPro" id="IPR011333">
    <property type="entry name" value="SKP1/BTB/POZ_sf"/>
</dbReference>